<evidence type="ECO:0000313" key="2">
    <source>
        <dbReference type="Proteomes" id="UP000614601"/>
    </source>
</evidence>
<dbReference type="AlphaFoldDB" id="A0A811KEZ2"/>
<organism evidence="1 2">
    <name type="scientific">Bursaphelenchus okinawaensis</name>
    <dbReference type="NCBI Taxonomy" id="465554"/>
    <lineage>
        <taxon>Eukaryota</taxon>
        <taxon>Metazoa</taxon>
        <taxon>Ecdysozoa</taxon>
        <taxon>Nematoda</taxon>
        <taxon>Chromadorea</taxon>
        <taxon>Rhabditida</taxon>
        <taxon>Tylenchina</taxon>
        <taxon>Tylenchomorpha</taxon>
        <taxon>Aphelenchoidea</taxon>
        <taxon>Aphelenchoididae</taxon>
        <taxon>Bursaphelenchus</taxon>
    </lineage>
</organism>
<accession>A0A811KEZ2</accession>
<evidence type="ECO:0000313" key="1">
    <source>
        <dbReference type="EMBL" id="CAD5213419.1"/>
    </source>
</evidence>
<comment type="caution">
    <text evidence="1">The sequence shown here is derived from an EMBL/GenBank/DDBJ whole genome shotgun (WGS) entry which is preliminary data.</text>
</comment>
<sequence length="185" mass="21544">MSSENVANDGAKEAKPEETRFTLYFECKTYEEEPVLVPMSDIFVEKCFVIQKAVNLGNEKTNCVILPCEWTAFEMRLLDHMFQYIIFVAEKCHIENIDQLDQKEWNVHIFNYRARFLTGLFKTQQTLQLLPSIRKAADFYNFPAVMAYIDNVYAAHMFESVCGSQKRRNFGPVDSLQSGRILDQE</sequence>
<dbReference type="Proteomes" id="UP000614601">
    <property type="component" value="Unassembled WGS sequence"/>
</dbReference>
<protein>
    <submittedName>
        <fullName evidence="1">Uncharacterized protein</fullName>
    </submittedName>
</protein>
<dbReference type="Proteomes" id="UP000783686">
    <property type="component" value="Unassembled WGS sequence"/>
</dbReference>
<gene>
    <name evidence="1" type="ORF">BOKJ2_LOCUS5083</name>
</gene>
<reference evidence="1" key="1">
    <citation type="submission" date="2020-09" db="EMBL/GenBank/DDBJ databases">
        <authorList>
            <person name="Kikuchi T."/>
        </authorList>
    </citation>
    <scope>NUCLEOTIDE SEQUENCE</scope>
    <source>
        <strain evidence="1">SH1</strain>
    </source>
</reference>
<name>A0A811KEZ2_9BILA</name>
<keyword evidence="2" id="KW-1185">Reference proteome</keyword>
<dbReference type="EMBL" id="CAJFCW020000003">
    <property type="protein sequence ID" value="CAG9100829.1"/>
    <property type="molecule type" value="Genomic_DNA"/>
</dbReference>
<proteinExistence type="predicted"/>
<dbReference type="EMBL" id="CAJFDH010000003">
    <property type="protein sequence ID" value="CAD5213419.1"/>
    <property type="molecule type" value="Genomic_DNA"/>
</dbReference>